<gene>
    <name evidence="4" type="primary">rpl6</name>
</gene>
<keyword evidence="3" id="KW-0687">Ribonucleoprotein</keyword>
<geneLocation type="mitochondrion" evidence="4"/>
<dbReference type="GO" id="GO:0005840">
    <property type="term" value="C:ribosome"/>
    <property type="evidence" value="ECO:0007669"/>
    <property type="project" value="UniProtKB-KW"/>
</dbReference>
<dbReference type="GO" id="GO:0019843">
    <property type="term" value="F:rRNA binding"/>
    <property type="evidence" value="ECO:0007669"/>
    <property type="project" value="InterPro"/>
</dbReference>
<dbReference type="GO" id="GO:0006412">
    <property type="term" value="P:translation"/>
    <property type="evidence" value="ECO:0007669"/>
    <property type="project" value="InterPro"/>
</dbReference>
<name>Q9G4E2_9STRA</name>
<dbReference type="PIRSF" id="PIRSF002162">
    <property type="entry name" value="Ribosomal_L6"/>
    <property type="match status" value="1"/>
</dbReference>
<keyword evidence="4" id="KW-0496">Mitochondrion</keyword>
<protein>
    <submittedName>
        <fullName evidence="4">Ribosomal protein L6</fullName>
    </submittedName>
</protein>
<dbReference type="InterPro" id="IPR000702">
    <property type="entry name" value="Ribosomal_uL6-like"/>
</dbReference>
<evidence type="ECO:0000256" key="1">
    <source>
        <dbReference type="ARBA" id="ARBA00009356"/>
    </source>
</evidence>
<dbReference type="AlphaFoldDB" id="Q9G4E2"/>
<evidence type="ECO:0000256" key="3">
    <source>
        <dbReference type="ARBA" id="ARBA00023274"/>
    </source>
</evidence>
<accession>Q9G4E2</accession>
<dbReference type="SUPFAM" id="SSF56053">
    <property type="entry name" value="Ribosomal protein L6"/>
    <property type="match status" value="1"/>
</dbReference>
<organism evidence="4">
    <name type="scientific">Thraustochytrium aureum</name>
    <dbReference type="NCBI Taxonomy" id="42467"/>
    <lineage>
        <taxon>Eukaryota</taxon>
        <taxon>Sar</taxon>
        <taxon>Stramenopiles</taxon>
        <taxon>Bigyra</taxon>
        <taxon>Labyrinthulomycetes</taxon>
        <taxon>Thraustochytrida</taxon>
        <taxon>Thraustochytriidae</taxon>
        <taxon>Thraustochytrium</taxon>
    </lineage>
</organism>
<proteinExistence type="inferred from homology"/>
<sequence length="172" mass="20507">MLFQFYFKKEDKFIFKNSQLYFFFHNDNNLFSIKIPAWVCLTLCSNSVLFFLKDFSKKEDFLLFIKLFSDRSRSKFIHSSLEIRGIEFKIESKPQNRIIFYLGNSHPVFVQFSNKVFLHSFNAKSIALNGFFNSFIGNIFTKIKAQKKWNAYKEKGVFIPCFKNTFSRKKSI</sequence>
<dbReference type="InterPro" id="IPR036789">
    <property type="entry name" value="Ribosomal_uL6-like_a/b-dom_sf"/>
</dbReference>
<comment type="similarity">
    <text evidence="1">Belongs to the universal ribosomal protein uL6 family.</text>
</comment>
<evidence type="ECO:0000256" key="2">
    <source>
        <dbReference type="ARBA" id="ARBA00022980"/>
    </source>
</evidence>
<dbReference type="EMBL" id="AF288091">
    <property type="protein sequence ID" value="AAG23658.1"/>
    <property type="molecule type" value="Genomic_DNA"/>
</dbReference>
<evidence type="ECO:0000313" key="4">
    <source>
        <dbReference type="EMBL" id="AAG23658.1"/>
    </source>
</evidence>
<dbReference type="GO" id="GO:1990904">
    <property type="term" value="C:ribonucleoprotein complex"/>
    <property type="evidence" value="ECO:0007669"/>
    <property type="project" value="UniProtKB-KW"/>
</dbReference>
<reference evidence="4" key="1">
    <citation type="submission" date="2000-12" db="EMBL/GenBank/DDBJ databases">
        <title>Phylogenetic relationships of stramenopile algae, based on complete mitochondrial genome sequences.</title>
        <authorList>
            <person name="Burger G."/>
            <person name="Lang B.F."/>
            <person name="Gray W.M.M.W."/>
        </authorList>
    </citation>
    <scope>NUCLEOTIDE SEQUENCE</scope>
</reference>
<dbReference type="Gene3D" id="3.90.930.12">
    <property type="entry name" value="Ribosomal protein L6, alpha-beta domain"/>
    <property type="match status" value="1"/>
</dbReference>
<dbReference type="GO" id="GO:0003735">
    <property type="term" value="F:structural constituent of ribosome"/>
    <property type="evidence" value="ECO:0007669"/>
    <property type="project" value="InterPro"/>
</dbReference>
<keyword evidence="2 4" id="KW-0689">Ribosomal protein</keyword>